<evidence type="ECO:0000313" key="5">
    <source>
        <dbReference type="EMBL" id="ACD21963.1"/>
    </source>
</evidence>
<dbReference type="GO" id="GO:0046872">
    <property type="term" value="F:metal ion binding"/>
    <property type="evidence" value="ECO:0007669"/>
    <property type="project" value="UniProtKB-KW"/>
</dbReference>
<gene>
    <name evidence="5" type="ordered locus">CLL_A0825</name>
</gene>
<accession>B2TLT1</accession>
<dbReference type="SFLD" id="SFLDG01129">
    <property type="entry name" value="C1.5:_HAD__Beta-PGM__Phosphata"/>
    <property type="match status" value="1"/>
</dbReference>
<sequence>MIKAIIFDLDDTLYNERDFVIGGFKEICKYLSEKYGLEYDELLYKVIEILECHGRGKIFNIICQQYNIDENIEILVDIYRNSKLKLNLYDDSRYILNKLKGNYKLGIITDGMAKVQWNKIEALNIKSYFNKIIVTDDFGREYWKPHIFSYEEMLRSFKCLPEEVIYVGDNPHKDFIGARELGIKTLRIIRENGDHMKTKVDKRFEADYAINDLYSILNYLT</sequence>
<dbReference type="GO" id="GO:0044281">
    <property type="term" value="P:small molecule metabolic process"/>
    <property type="evidence" value="ECO:0007669"/>
    <property type="project" value="UniProtKB-ARBA"/>
</dbReference>
<dbReference type="AlphaFoldDB" id="B2TLT1"/>
<accession>U4P331</accession>
<dbReference type="NCBIfam" id="TIGR01549">
    <property type="entry name" value="HAD-SF-IA-v1"/>
    <property type="match status" value="1"/>
</dbReference>
<proteinExistence type="predicted"/>
<dbReference type="InterPro" id="IPR023214">
    <property type="entry name" value="HAD_sf"/>
</dbReference>
<dbReference type="InterPro" id="IPR036412">
    <property type="entry name" value="HAD-like_sf"/>
</dbReference>
<reference evidence="5" key="2">
    <citation type="submission" date="2009-08" db="EMBL/GenBank/DDBJ databases">
        <authorList>
            <person name="Shrivastava S."/>
            <person name="Brinkac L.M."/>
            <person name="Dodson R.J."/>
            <person name="Harkins D.M."/>
            <person name="Durkin A.S."/>
            <person name="Sutton G."/>
        </authorList>
    </citation>
    <scope>NUCLEOTIDE SEQUENCE</scope>
    <source>
        <strain evidence="5">Eklund 17B</strain>
    </source>
</reference>
<dbReference type="HOGENOM" id="CLU_045011_8_3_9"/>
<dbReference type="EMBL" id="CP001056">
    <property type="protein sequence ID" value="ACD21963.1"/>
    <property type="molecule type" value="Genomic_DNA"/>
</dbReference>
<dbReference type="SUPFAM" id="SSF56784">
    <property type="entry name" value="HAD-like"/>
    <property type="match status" value="1"/>
</dbReference>
<protein>
    <submittedName>
        <fullName evidence="5">Hydrolase</fullName>
    </submittedName>
</protein>
<dbReference type="Gene3D" id="1.10.150.520">
    <property type="match status" value="1"/>
</dbReference>
<dbReference type="PANTHER" id="PTHR46470">
    <property type="entry name" value="N-ACYLNEURAMINATE-9-PHOSPHATASE"/>
    <property type="match status" value="1"/>
</dbReference>
<reference evidence="5" key="1">
    <citation type="submission" date="2009-06" db="EMBL/GenBank/DDBJ databases">
        <authorList>
            <consortium name="US DOE Joint Genome Institute (JGI-PGF)"/>
            <person name="Lucas S."/>
            <person name="Copeland A."/>
            <person name="Lapidus A."/>
            <person name="Glavina del Rio T."/>
            <person name="Dalin E."/>
            <person name="Tice H."/>
            <person name="Bruce D."/>
            <person name="Goodwin L."/>
            <person name="Pitluck S."/>
            <person name="Kyrpides N."/>
            <person name="Mavromatis K."/>
            <person name="Ivanova N."/>
            <person name="Saunders E."/>
            <person name="Brettin T."/>
            <person name="Detter J.C."/>
            <person name="Han C."/>
            <person name="Larimer F."/>
            <person name="Land M."/>
            <person name="Hauser L."/>
            <person name="Markowitz V."/>
            <person name="Cheng J.-F."/>
            <person name="Hugenholtz P."/>
            <person name="Woyke T."/>
            <person name="Wu D."/>
            <person name="Gronow S."/>
            <person name="Klenk H.-P."/>
            <person name="Eisen J.A."/>
        </authorList>
    </citation>
    <scope>NUCLEOTIDE SEQUENCE</scope>
    <source>
        <strain evidence="5">Eklund 17B</strain>
    </source>
</reference>
<name>B2TLT1_CLOBB</name>
<dbReference type="PATRIC" id="fig|935198.13.peg.774"/>
<dbReference type="PANTHER" id="PTHR46470:SF2">
    <property type="entry name" value="GLYCERALDEHYDE 3-PHOSPHATE PHOSPHATASE"/>
    <property type="match status" value="1"/>
</dbReference>
<dbReference type="InterPro" id="IPR051400">
    <property type="entry name" value="HAD-like_hydrolase"/>
</dbReference>
<dbReference type="Gene3D" id="3.40.50.1000">
    <property type="entry name" value="HAD superfamily/HAD-like"/>
    <property type="match status" value="1"/>
</dbReference>
<dbReference type="InterPro" id="IPR006439">
    <property type="entry name" value="HAD-SF_hydro_IA"/>
</dbReference>
<evidence type="ECO:0000256" key="1">
    <source>
        <dbReference type="ARBA" id="ARBA00001946"/>
    </source>
</evidence>
<keyword evidence="4" id="KW-0460">Magnesium</keyword>
<dbReference type="Pfam" id="PF13419">
    <property type="entry name" value="HAD_2"/>
    <property type="match status" value="1"/>
</dbReference>
<evidence type="ECO:0000256" key="2">
    <source>
        <dbReference type="ARBA" id="ARBA00022723"/>
    </source>
</evidence>
<dbReference type="GO" id="GO:0016791">
    <property type="term" value="F:phosphatase activity"/>
    <property type="evidence" value="ECO:0007669"/>
    <property type="project" value="TreeGrafter"/>
</dbReference>
<keyword evidence="3 5" id="KW-0378">Hydrolase</keyword>
<dbReference type="SFLD" id="SFLDS00003">
    <property type="entry name" value="Haloacid_Dehalogenase"/>
    <property type="match status" value="1"/>
</dbReference>
<organism evidence="5">
    <name type="scientific">Clostridium botulinum (strain Eklund 17B / Type B)</name>
    <dbReference type="NCBI Taxonomy" id="935198"/>
    <lineage>
        <taxon>Bacteria</taxon>
        <taxon>Bacillati</taxon>
        <taxon>Bacillota</taxon>
        <taxon>Clostridia</taxon>
        <taxon>Eubacteriales</taxon>
        <taxon>Clostridiaceae</taxon>
        <taxon>Clostridium</taxon>
    </lineage>
</organism>
<evidence type="ECO:0000256" key="4">
    <source>
        <dbReference type="ARBA" id="ARBA00022842"/>
    </source>
</evidence>
<comment type="cofactor">
    <cofactor evidence="1">
        <name>Mg(2+)</name>
        <dbReference type="ChEBI" id="CHEBI:18420"/>
    </cofactor>
</comment>
<dbReference type="InterPro" id="IPR041492">
    <property type="entry name" value="HAD_2"/>
</dbReference>
<keyword evidence="2" id="KW-0479">Metal-binding</keyword>
<evidence type="ECO:0000256" key="3">
    <source>
        <dbReference type="ARBA" id="ARBA00022801"/>
    </source>
</evidence>
<dbReference type="KEGG" id="cbk:CLL_A0825"/>